<dbReference type="Proteomes" id="UP000652219">
    <property type="component" value="Unassembled WGS sequence"/>
</dbReference>
<feature type="region of interest" description="Disordered" evidence="1">
    <location>
        <begin position="1"/>
        <end position="106"/>
    </location>
</feature>
<feature type="transmembrane region" description="Helical" evidence="2">
    <location>
        <begin position="691"/>
        <end position="713"/>
    </location>
</feature>
<feature type="transmembrane region" description="Helical" evidence="2">
    <location>
        <begin position="120"/>
        <end position="141"/>
    </location>
</feature>
<accession>A0A8H6MKJ0</accession>
<dbReference type="Pfam" id="PF11915">
    <property type="entry name" value="DUF3433"/>
    <property type="match status" value="1"/>
</dbReference>
<feature type="compositionally biased region" description="Low complexity" evidence="1">
    <location>
        <begin position="30"/>
        <end position="39"/>
    </location>
</feature>
<dbReference type="PANTHER" id="PTHR37544:SF1">
    <property type="entry name" value="PHOSPHORIBOSYLAMINOIMIDAZOLE-SUCCINOCARBOXAMIDE SYNTHASE"/>
    <property type="match status" value="1"/>
</dbReference>
<evidence type="ECO:0000313" key="3">
    <source>
        <dbReference type="EMBL" id="KAF6793400.1"/>
    </source>
</evidence>
<evidence type="ECO:0000256" key="2">
    <source>
        <dbReference type="SAM" id="Phobius"/>
    </source>
</evidence>
<keyword evidence="2" id="KW-1133">Transmembrane helix</keyword>
<dbReference type="InterPro" id="IPR021840">
    <property type="entry name" value="DUF3433"/>
</dbReference>
<feature type="transmembrane region" description="Helical" evidence="2">
    <location>
        <begin position="474"/>
        <end position="498"/>
    </location>
</feature>
<evidence type="ECO:0000256" key="1">
    <source>
        <dbReference type="SAM" id="MobiDB-lite"/>
    </source>
</evidence>
<dbReference type="AlphaFoldDB" id="A0A8H6MKJ0"/>
<dbReference type="EMBL" id="WIGN01000433">
    <property type="protein sequence ID" value="KAF6793400.1"/>
    <property type="molecule type" value="Genomic_DNA"/>
</dbReference>
<evidence type="ECO:0000313" key="4">
    <source>
        <dbReference type="Proteomes" id="UP000652219"/>
    </source>
</evidence>
<reference evidence="3 4" key="1">
    <citation type="journal article" date="2020" name="Phytopathology">
        <title>Genome Sequence Resources of Colletotrichum truncatum, C. plurivorum, C. musicola, and C. sojae: Four Species Pathogenic to Soybean (Glycine max).</title>
        <authorList>
            <person name="Rogerio F."/>
            <person name="Boufleur T.R."/>
            <person name="Ciampi-Guillardi M."/>
            <person name="Sukno S.A."/>
            <person name="Thon M.R."/>
            <person name="Massola Junior N.S."/>
            <person name="Baroncelli R."/>
        </authorList>
    </citation>
    <scope>NUCLEOTIDE SEQUENCE [LARGE SCALE GENOMIC DNA]</scope>
    <source>
        <strain evidence="3 4">LFN0009</strain>
    </source>
</reference>
<feature type="transmembrane region" description="Helical" evidence="2">
    <location>
        <begin position="433"/>
        <end position="454"/>
    </location>
</feature>
<sequence length="825" mass="91053">MSRIPPESGLELQPLITHRPSFDRPPPSSPNTVSTNTAPDTESARRSYDCEAEHGPELQAVNLGDDLQNASDMDASSDEESTEGRQENRASGDINDQKEDAIDTPTAKASWQPTWLRRSVLAAFFALFSAMTATLIIFLSLSEKNDVITVIAALWGRVESQAMRYMPAIAVSADGEHLDHKYSLNYLSLLYPKAIFRAIGLRHHMVYLASFISLLLKAQIALAPGLFNLIDVPDESPTATFVLDSFNTTGNFSGGYGRLAYNDGKKSIFSYTSDHILGPLAFDRYYGKVIDPLDTSIYDSETLLNSTVDLFQRMGAFIAHCKLRKKSQAGLETMGVLVQTRTMLSVGRKIGGWMIGAFSLMTFLNIVILLEHGRIARLATWHRDPATTFGSMVLLRQQKWLASGTNTHDGALCFDQIKTSWATSSYLPLALRFGTRVLAAIFILGLMACVIMTQRLSDSFHGLTNVAEGDNTHLLWTSLPALVLLSVSLYTGSCAMALRALYAFWLPTSEACSTADLDRSLFDMLSVRVLYRSARLGAHGVTVSQFLAFACAILTTLASVLLTPEKLTPAPLPMSLRQATRFVTRPRDLRQNPVDTRNTLSSLLLRKGDANFTYPPDTWDDLVFPTLKYPAFGIPDPLYSAEGIPRLANVENRIAINESSVSEDGLELPLVNATVNYKPQLRLIQNAGPTYAIVAILSAVFLFNLWSLCSAVIRRFGGNRRKLILDMDERGIAPEDSSSFAAMAGLLHDSKVYEHLPSNIESLSDEELHGLLSHLRFRMGWFQNKEGSETGRHFTIGVLYDPNTLFLGSKRDMAQSDDEGEGTMP</sequence>
<keyword evidence="4" id="KW-1185">Reference proteome</keyword>
<feature type="transmembrane region" description="Helical" evidence="2">
    <location>
        <begin position="536"/>
        <end position="562"/>
    </location>
</feature>
<protein>
    <submittedName>
        <fullName evidence="3">Uncharacterized protein</fullName>
    </submittedName>
</protein>
<comment type="caution">
    <text evidence="3">The sequence shown here is derived from an EMBL/GenBank/DDBJ whole genome shotgun (WGS) entry which is preliminary data.</text>
</comment>
<proteinExistence type="predicted"/>
<gene>
    <name evidence="3" type="ORF">CSOJ01_13940</name>
</gene>
<name>A0A8H6MKJ0_9PEZI</name>
<feature type="transmembrane region" description="Helical" evidence="2">
    <location>
        <begin position="205"/>
        <end position="227"/>
    </location>
</feature>
<feature type="transmembrane region" description="Helical" evidence="2">
    <location>
        <begin position="350"/>
        <end position="370"/>
    </location>
</feature>
<dbReference type="PANTHER" id="PTHR37544">
    <property type="entry name" value="SPRAY-RELATED"/>
    <property type="match status" value="1"/>
</dbReference>
<keyword evidence="2" id="KW-0472">Membrane</keyword>
<keyword evidence="2" id="KW-0812">Transmembrane</keyword>
<organism evidence="3 4">
    <name type="scientific">Colletotrichum sojae</name>
    <dbReference type="NCBI Taxonomy" id="2175907"/>
    <lineage>
        <taxon>Eukaryota</taxon>
        <taxon>Fungi</taxon>
        <taxon>Dikarya</taxon>
        <taxon>Ascomycota</taxon>
        <taxon>Pezizomycotina</taxon>
        <taxon>Sordariomycetes</taxon>
        <taxon>Hypocreomycetidae</taxon>
        <taxon>Glomerellales</taxon>
        <taxon>Glomerellaceae</taxon>
        <taxon>Colletotrichum</taxon>
        <taxon>Colletotrichum orchidearum species complex</taxon>
    </lineage>
</organism>
<feature type="compositionally biased region" description="Basic and acidic residues" evidence="1">
    <location>
        <begin position="42"/>
        <end position="56"/>
    </location>
</feature>
<feature type="compositionally biased region" description="Basic and acidic residues" evidence="1">
    <location>
        <begin position="82"/>
        <end position="101"/>
    </location>
</feature>